<name>A0ABD2VWU1_9HYME</name>
<evidence type="ECO:0000313" key="2">
    <source>
        <dbReference type="Proteomes" id="UP001627154"/>
    </source>
</evidence>
<evidence type="ECO:0000313" key="1">
    <source>
        <dbReference type="EMBL" id="KAL3385037.1"/>
    </source>
</evidence>
<dbReference type="AlphaFoldDB" id="A0ABD2VWU1"/>
<evidence type="ECO:0008006" key="3">
    <source>
        <dbReference type="Google" id="ProtNLM"/>
    </source>
</evidence>
<protein>
    <recommendedName>
        <fullName evidence="3">Galectin</fullName>
    </recommendedName>
</protein>
<dbReference type="EMBL" id="JBJJXI010000166">
    <property type="protein sequence ID" value="KAL3385037.1"/>
    <property type="molecule type" value="Genomic_DNA"/>
</dbReference>
<accession>A0ABD2VWU1</accession>
<comment type="caution">
    <text evidence="1">The sequence shown here is derived from an EMBL/GenBank/DDBJ whole genome shotgun (WGS) entry which is preliminary data.</text>
</comment>
<gene>
    <name evidence="1" type="ORF">TKK_019425</name>
</gene>
<organism evidence="1 2">
    <name type="scientific">Trichogramma kaykai</name>
    <dbReference type="NCBI Taxonomy" id="54128"/>
    <lineage>
        <taxon>Eukaryota</taxon>
        <taxon>Metazoa</taxon>
        <taxon>Ecdysozoa</taxon>
        <taxon>Arthropoda</taxon>
        <taxon>Hexapoda</taxon>
        <taxon>Insecta</taxon>
        <taxon>Pterygota</taxon>
        <taxon>Neoptera</taxon>
        <taxon>Endopterygota</taxon>
        <taxon>Hymenoptera</taxon>
        <taxon>Apocrita</taxon>
        <taxon>Proctotrupomorpha</taxon>
        <taxon>Chalcidoidea</taxon>
        <taxon>Trichogrammatidae</taxon>
        <taxon>Trichogramma</taxon>
    </lineage>
</organism>
<proteinExistence type="predicted"/>
<dbReference type="Proteomes" id="UP001627154">
    <property type="component" value="Unassembled WGS sequence"/>
</dbReference>
<reference evidence="1 2" key="1">
    <citation type="journal article" date="2024" name="bioRxiv">
        <title>A reference genome for Trichogramma kaykai: A tiny desert-dwelling parasitoid wasp with competing sex-ratio distorters.</title>
        <authorList>
            <person name="Culotta J."/>
            <person name="Lindsey A.R."/>
        </authorList>
    </citation>
    <scope>NUCLEOTIDE SEQUENCE [LARGE SCALE GENOMIC DNA]</scope>
    <source>
        <strain evidence="1 2">KSX58</strain>
    </source>
</reference>
<sequence>MTTRDAMPHSELPTEQIINLCGVPTQQNTYEAARTTYGCLLRCGSRAAASQRIYTDSGARDRIFEIIFNGKFFLEIKLNPAFTARWREPSSVNLQAGNKNYYIRLELT</sequence>
<keyword evidence="2" id="KW-1185">Reference proteome</keyword>